<keyword evidence="2" id="KW-0378">Hydrolase</keyword>
<keyword evidence="2" id="KW-0540">Nuclease</keyword>
<feature type="domain" description="Putative restriction endonuclease" evidence="1">
    <location>
        <begin position="21"/>
        <end position="194"/>
    </location>
</feature>
<accession>A0A8J7B2Z8</accession>
<dbReference type="SUPFAM" id="SSF52980">
    <property type="entry name" value="Restriction endonuclease-like"/>
    <property type="match status" value="1"/>
</dbReference>
<protein>
    <submittedName>
        <fullName evidence="2">Uma2 family endonuclease</fullName>
    </submittedName>
</protein>
<organism evidence="2 3">
    <name type="scientific">Lusitaniella coriacea LEGE 07157</name>
    <dbReference type="NCBI Taxonomy" id="945747"/>
    <lineage>
        <taxon>Bacteria</taxon>
        <taxon>Bacillati</taxon>
        <taxon>Cyanobacteriota</taxon>
        <taxon>Cyanophyceae</taxon>
        <taxon>Spirulinales</taxon>
        <taxon>Lusitaniellaceae</taxon>
        <taxon>Lusitaniella</taxon>
    </lineage>
</organism>
<dbReference type="AlphaFoldDB" id="A0A8J7B2Z8"/>
<keyword evidence="2" id="KW-0255">Endonuclease</keyword>
<sequence length="198" mass="22127">MSSCTPFAILEIPPSISLDEEQFFDLCATNRNVRLERDTKTGEVLIMVPTGWESSERNSEFIVQLGNWSKRDGTGKISDSNGGYAIAGASRNPMTPDAAWISLTRLNTVPQEQRAKFLPICPDFVMELRSPSDNLKPLQEKMEEWIELGARLGWLIDPTTCTVYVYQPGQPTKRLDNATSVSGDRVLKGFVLDLTAIW</sequence>
<dbReference type="Pfam" id="PF05685">
    <property type="entry name" value="Uma2"/>
    <property type="match status" value="1"/>
</dbReference>
<dbReference type="InterPro" id="IPR012296">
    <property type="entry name" value="Nuclease_put_TT1808"/>
</dbReference>
<comment type="caution">
    <text evidence="2">The sequence shown here is derived from an EMBL/GenBank/DDBJ whole genome shotgun (WGS) entry which is preliminary data.</text>
</comment>
<name>A0A8J7B2Z8_9CYAN</name>
<dbReference type="RefSeq" id="WP_194027776.1">
    <property type="nucleotide sequence ID" value="NZ_JADEWZ010000002.1"/>
</dbReference>
<dbReference type="Gene3D" id="3.90.1570.10">
    <property type="entry name" value="tt1808, chain A"/>
    <property type="match status" value="1"/>
</dbReference>
<evidence type="ECO:0000259" key="1">
    <source>
        <dbReference type="Pfam" id="PF05685"/>
    </source>
</evidence>
<dbReference type="PANTHER" id="PTHR34107">
    <property type="entry name" value="SLL0198 PROTEIN-RELATED"/>
    <property type="match status" value="1"/>
</dbReference>
<dbReference type="InterPro" id="IPR011335">
    <property type="entry name" value="Restrct_endonuc-II-like"/>
</dbReference>
<dbReference type="CDD" id="cd06260">
    <property type="entry name" value="DUF820-like"/>
    <property type="match status" value="1"/>
</dbReference>
<dbReference type="Proteomes" id="UP000654482">
    <property type="component" value="Unassembled WGS sequence"/>
</dbReference>
<dbReference type="PANTHER" id="PTHR34107:SF7">
    <property type="entry name" value="SLR2092 PROTEIN"/>
    <property type="match status" value="1"/>
</dbReference>
<proteinExistence type="predicted"/>
<reference evidence="2" key="1">
    <citation type="submission" date="2020-10" db="EMBL/GenBank/DDBJ databases">
        <authorList>
            <person name="Castelo-Branco R."/>
            <person name="Eusebio N."/>
            <person name="Adriana R."/>
            <person name="Vieira A."/>
            <person name="Brugerolle De Fraissinette N."/>
            <person name="Rezende De Castro R."/>
            <person name="Schneider M.P."/>
            <person name="Vasconcelos V."/>
            <person name="Leao P.N."/>
        </authorList>
    </citation>
    <scope>NUCLEOTIDE SEQUENCE</scope>
    <source>
        <strain evidence="2">LEGE 07157</strain>
    </source>
</reference>
<dbReference type="EMBL" id="JADEWZ010000002">
    <property type="protein sequence ID" value="MBE9114692.1"/>
    <property type="molecule type" value="Genomic_DNA"/>
</dbReference>
<gene>
    <name evidence="2" type="ORF">IQ249_02160</name>
</gene>
<keyword evidence="3" id="KW-1185">Reference proteome</keyword>
<evidence type="ECO:0000313" key="3">
    <source>
        <dbReference type="Proteomes" id="UP000654482"/>
    </source>
</evidence>
<dbReference type="GO" id="GO:0004519">
    <property type="term" value="F:endonuclease activity"/>
    <property type="evidence" value="ECO:0007669"/>
    <property type="project" value="UniProtKB-KW"/>
</dbReference>
<dbReference type="InterPro" id="IPR008538">
    <property type="entry name" value="Uma2"/>
</dbReference>
<evidence type="ECO:0000313" key="2">
    <source>
        <dbReference type="EMBL" id="MBE9114692.1"/>
    </source>
</evidence>